<feature type="domain" description="Leucine-rich repeat-containing N-terminal plant-type" evidence="13">
    <location>
        <begin position="71"/>
        <end position="94"/>
    </location>
</feature>
<accession>A0A218W4Z3</accession>
<keyword evidence="9" id="KW-0472">Membrane</keyword>
<evidence type="ECO:0000256" key="2">
    <source>
        <dbReference type="ARBA" id="ARBA00009592"/>
    </source>
</evidence>
<keyword evidence="10" id="KW-0675">Receptor</keyword>
<evidence type="ECO:0000256" key="6">
    <source>
        <dbReference type="ARBA" id="ARBA00022729"/>
    </source>
</evidence>
<dbReference type="Pfam" id="PF13855">
    <property type="entry name" value="LRR_8"/>
    <property type="match status" value="4"/>
</dbReference>
<evidence type="ECO:0000256" key="11">
    <source>
        <dbReference type="ARBA" id="ARBA00023180"/>
    </source>
</evidence>
<sequence length="1057" mass="117814">MRMRDIVSVYPFLFLFSAFLMILPVAAAALTAPSRQYLSHSHECDALLQFSNAFINTKDASEDYCDKDSSITSYPKTASWKNGSDCCSWDGVTCHPSTKYVIGIDLSCSWLNGTLHPNSTLFSLYNLRWLNLAGNNFYFSQISPGFGIFTGMEHLNLSHSAFSGPIAPEISHLSSLVTFNVSGNSDLTIEDDHSFRRLVGNLTQLRELVLDGIDMSTVSPNSLTNLSSTLTSLSLRDCNLRGIFPVAIFHLSNLRSLSLSHNSDLVGTLPQTNWIGPLVSLDLSNTIFHGSFPASVGNLRSMNYLDLSHSRFTGPIPPALGNLDHLTHLDLAFNNFSGIVDFEMFARLKNLQYLSFPRNNLTVMLQSDSNCSFPSLKVLILPNCKLTEFPHFLSSSSELEELDLSGNKIHGGIPEWFWRVGRDTLASLDLSDNNFTGEIPSSFCQVSSLYSLHFSDNRLNGNIPRCLGNLSNLWQLDASNNSFTGEIPSSICQLSSLYSLYLLGNRLSGTIPNCLGNLSSLTWLELSDNQLQGPLPASLANCTSLEHLNVSYNEMYDTFPHWLLNAPLYSLLVLDLQSNKFHGAIEIPIPPQISYFLISDNDFAGRLPINFSLDSNAYFIDLANNNFEGPLPIPPSTIQSYYIANNKFSGDIPYQVCNATRLQVIDLSINHLTGTIPHCFSNFNASLSILDLRANDFVGQIPDIFIPKASLRTIRLSQNRLRGTLSRSLVHCKNLQVLDLSENELEDHFPYWLEALPSLQVLNLRSNKFHGLVDSSGEADSPFPKLRIFDISANSFSGPLPAKYITNLIAMKDVTSSGFQYMDSKYGHYQDSITVVMKGSDIELVKILIVFTTIDFSGNFFEGEIPELIGDLKALKGLNLSHNNLTGRIPSSLRNLTNLEWLDLSSNELNGEIPVELADLTSLTTLNLSNNQLFGPIPKGPQIDTFEHSFDRNLGLCGHPLPNACGTDTVDSPPHSTFSEEETVHWIEWRAVPMGYGCGLVLGISSCYIMLETGRPRWLVRMLERKIYRMTKRKRRNVASRNRRRYLLHKLSHLNIV</sequence>
<evidence type="ECO:0000256" key="3">
    <source>
        <dbReference type="ARBA" id="ARBA00022475"/>
    </source>
</evidence>
<evidence type="ECO:0000256" key="5">
    <source>
        <dbReference type="ARBA" id="ARBA00022692"/>
    </source>
</evidence>
<evidence type="ECO:0000313" key="15">
    <source>
        <dbReference type="Proteomes" id="UP000197138"/>
    </source>
</evidence>
<proteinExistence type="inferred from homology"/>
<dbReference type="InterPro" id="IPR013210">
    <property type="entry name" value="LRR_N_plant-typ"/>
</dbReference>
<dbReference type="InterPro" id="IPR001611">
    <property type="entry name" value="Leu-rich_rpt"/>
</dbReference>
<dbReference type="Gene3D" id="3.80.10.10">
    <property type="entry name" value="Ribonuclease Inhibitor"/>
    <property type="match status" value="4"/>
</dbReference>
<evidence type="ECO:0000256" key="8">
    <source>
        <dbReference type="ARBA" id="ARBA00022989"/>
    </source>
</evidence>
<feature type="chain" id="PRO_5013143677" description="Leucine-rich repeat-containing N-terminal plant-type domain-containing protein" evidence="12">
    <location>
        <begin position="29"/>
        <end position="1057"/>
    </location>
</feature>
<evidence type="ECO:0000313" key="14">
    <source>
        <dbReference type="EMBL" id="OWM67589.1"/>
    </source>
</evidence>
<evidence type="ECO:0000256" key="12">
    <source>
        <dbReference type="SAM" id="SignalP"/>
    </source>
</evidence>
<keyword evidence="7" id="KW-0677">Repeat</keyword>
<dbReference type="Proteomes" id="UP000197138">
    <property type="component" value="Unassembled WGS sequence"/>
</dbReference>
<dbReference type="PANTHER" id="PTHR48061:SF46">
    <property type="entry name" value="LEUCINE-RICH REPEAT-CONTAINING N-TERMINAL PLANT-TYPE DOMAIN-CONTAINING PROTEIN"/>
    <property type="match status" value="1"/>
</dbReference>
<dbReference type="Pfam" id="PF08263">
    <property type="entry name" value="LRRNT_2"/>
    <property type="match status" value="1"/>
</dbReference>
<keyword evidence="5" id="KW-0812">Transmembrane</keyword>
<dbReference type="FunFam" id="3.80.10.10:FF:000299">
    <property type="entry name" value="Piriformospora indica-insensitive protein 2"/>
    <property type="match status" value="1"/>
</dbReference>
<dbReference type="InterPro" id="IPR032675">
    <property type="entry name" value="LRR_dom_sf"/>
</dbReference>
<keyword evidence="3" id="KW-1003">Cell membrane</keyword>
<dbReference type="Pfam" id="PF13516">
    <property type="entry name" value="LRR_6"/>
    <property type="match status" value="1"/>
</dbReference>
<dbReference type="SUPFAM" id="SSF52047">
    <property type="entry name" value="RNI-like"/>
    <property type="match status" value="1"/>
</dbReference>
<feature type="signal peptide" evidence="12">
    <location>
        <begin position="1"/>
        <end position="28"/>
    </location>
</feature>
<dbReference type="InterPro" id="IPR003591">
    <property type="entry name" value="Leu-rich_rpt_typical-subtyp"/>
</dbReference>
<evidence type="ECO:0000256" key="4">
    <source>
        <dbReference type="ARBA" id="ARBA00022614"/>
    </source>
</evidence>
<dbReference type="AlphaFoldDB" id="A0A218W4Z3"/>
<dbReference type="FunFam" id="3.80.10.10:FF:000383">
    <property type="entry name" value="Leucine-rich repeat receptor protein kinase EMS1"/>
    <property type="match status" value="1"/>
</dbReference>
<keyword evidence="8" id="KW-1133">Transmembrane helix</keyword>
<protein>
    <recommendedName>
        <fullName evidence="13">Leucine-rich repeat-containing N-terminal plant-type domain-containing protein</fullName>
    </recommendedName>
</protein>
<dbReference type="SUPFAM" id="SSF52058">
    <property type="entry name" value="L domain-like"/>
    <property type="match status" value="2"/>
</dbReference>
<evidence type="ECO:0000256" key="9">
    <source>
        <dbReference type="ARBA" id="ARBA00023136"/>
    </source>
</evidence>
<comment type="similarity">
    <text evidence="2">Belongs to the RLP family.</text>
</comment>
<dbReference type="FunFam" id="3.80.10.10:FF:000111">
    <property type="entry name" value="LRR receptor-like serine/threonine-protein kinase ERECTA"/>
    <property type="match status" value="1"/>
</dbReference>
<keyword evidence="11" id="KW-0325">Glycoprotein</keyword>
<dbReference type="PANTHER" id="PTHR48061">
    <property type="entry name" value="LEUCINE-RICH REPEAT RECEPTOR PROTEIN KINASE EMS1-LIKE-RELATED"/>
    <property type="match status" value="1"/>
</dbReference>
<organism evidence="14 15">
    <name type="scientific">Punica granatum</name>
    <name type="common">Pomegranate</name>
    <dbReference type="NCBI Taxonomy" id="22663"/>
    <lineage>
        <taxon>Eukaryota</taxon>
        <taxon>Viridiplantae</taxon>
        <taxon>Streptophyta</taxon>
        <taxon>Embryophyta</taxon>
        <taxon>Tracheophyta</taxon>
        <taxon>Spermatophyta</taxon>
        <taxon>Magnoliopsida</taxon>
        <taxon>eudicotyledons</taxon>
        <taxon>Gunneridae</taxon>
        <taxon>Pentapetalae</taxon>
        <taxon>rosids</taxon>
        <taxon>malvids</taxon>
        <taxon>Myrtales</taxon>
        <taxon>Lythraceae</taxon>
        <taxon>Punica</taxon>
    </lineage>
</organism>
<gene>
    <name evidence="14" type="ORF">CDL15_Pgr024674</name>
</gene>
<keyword evidence="6 12" id="KW-0732">Signal</keyword>
<dbReference type="GO" id="GO:0005886">
    <property type="term" value="C:plasma membrane"/>
    <property type="evidence" value="ECO:0007669"/>
    <property type="project" value="UniProtKB-SubCell"/>
</dbReference>
<comment type="subcellular location">
    <subcellularLocation>
        <location evidence="1">Cell membrane</location>
        <topology evidence="1">Single-pass type I membrane protein</topology>
    </subcellularLocation>
</comment>
<reference evidence="15" key="1">
    <citation type="journal article" date="2017" name="Plant J.">
        <title>The pomegranate (Punica granatum L.) genome and the genomics of punicalagin biosynthesis.</title>
        <authorList>
            <person name="Qin G."/>
            <person name="Xu C."/>
            <person name="Ming R."/>
            <person name="Tang H."/>
            <person name="Guyot R."/>
            <person name="Kramer E.M."/>
            <person name="Hu Y."/>
            <person name="Yi X."/>
            <person name="Qi Y."/>
            <person name="Xu X."/>
            <person name="Gao Z."/>
            <person name="Pan H."/>
            <person name="Jian J."/>
            <person name="Tian Y."/>
            <person name="Yue Z."/>
            <person name="Xu Y."/>
        </authorList>
    </citation>
    <scope>NUCLEOTIDE SEQUENCE [LARGE SCALE GENOMIC DNA]</scope>
    <source>
        <strain evidence="15">cv. Dabenzi</strain>
    </source>
</reference>
<dbReference type="SMART" id="SM00369">
    <property type="entry name" value="LRR_TYP"/>
    <property type="match status" value="11"/>
</dbReference>
<evidence type="ECO:0000259" key="13">
    <source>
        <dbReference type="Pfam" id="PF08263"/>
    </source>
</evidence>
<evidence type="ECO:0000256" key="10">
    <source>
        <dbReference type="ARBA" id="ARBA00023170"/>
    </source>
</evidence>
<dbReference type="PRINTS" id="PR00019">
    <property type="entry name" value="LEURICHRPT"/>
</dbReference>
<dbReference type="InterPro" id="IPR046956">
    <property type="entry name" value="RLP23-like"/>
</dbReference>
<name>A0A218W4Z3_PUNGR</name>
<dbReference type="FunFam" id="3.80.10.10:FF:000095">
    <property type="entry name" value="LRR receptor-like serine/threonine-protein kinase GSO1"/>
    <property type="match status" value="1"/>
</dbReference>
<dbReference type="EMBL" id="MTKT01005379">
    <property type="protein sequence ID" value="OWM67589.1"/>
    <property type="molecule type" value="Genomic_DNA"/>
</dbReference>
<evidence type="ECO:0000256" key="7">
    <source>
        <dbReference type="ARBA" id="ARBA00022737"/>
    </source>
</evidence>
<comment type="caution">
    <text evidence="14">The sequence shown here is derived from an EMBL/GenBank/DDBJ whole genome shotgun (WGS) entry which is preliminary data.</text>
</comment>
<keyword evidence="4" id="KW-0433">Leucine-rich repeat</keyword>
<dbReference type="PROSITE" id="PS51450">
    <property type="entry name" value="LRR"/>
    <property type="match status" value="1"/>
</dbReference>
<dbReference type="Pfam" id="PF00560">
    <property type="entry name" value="LRR_1"/>
    <property type="match status" value="4"/>
</dbReference>
<evidence type="ECO:0000256" key="1">
    <source>
        <dbReference type="ARBA" id="ARBA00004251"/>
    </source>
</evidence>